<dbReference type="AlphaFoldDB" id="A0A516SCA2"/>
<dbReference type="PANTHER" id="PTHR43877:SF1">
    <property type="entry name" value="ACETYLTRANSFERASE"/>
    <property type="match status" value="1"/>
</dbReference>
<dbReference type="InterPro" id="IPR016181">
    <property type="entry name" value="Acyl_CoA_acyltransferase"/>
</dbReference>
<keyword evidence="5" id="KW-1185">Reference proteome</keyword>
<keyword evidence="1 4" id="KW-0808">Transferase</keyword>
<evidence type="ECO:0000313" key="4">
    <source>
        <dbReference type="EMBL" id="QDQ25777.1"/>
    </source>
</evidence>
<dbReference type="CDD" id="cd04301">
    <property type="entry name" value="NAT_SF"/>
    <property type="match status" value="1"/>
</dbReference>
<dbReference type="PANTHER" id="PTHR43877">
    <property type="entry name" value="AMINOALKYLPHOSPHONATE N-ACETYLTRANSFERASE-RELATED-RELATED"/>
    <property type="match status" value="1"/>
</dbReference>
<name>A0A516SCA2_9NEIS</name>
<evidence type="ECO:0000256" key="2">
    <source>
        <dbReference type="ARBA" id="ARBA00023315"/>
    </source>
</evidence>
<protein>
    <submittedName>
        <fullName evidence="4">GNAT family N-acetyltransferase</fullName>
    </submittedName>
</protein>
<dbReference type="InterPro" id="IPR000182">
    <property type="entry name" value="GNAT_dom"/>
</dbReference>
<proteinExistence type="predicted"/>
<dbReference type="InterPro" id="IPR050832">
    <property type="entry name" value="Bact_Acetyltransf"/>
</dbReference>
<evidence type="ECO:0000313" key="5">
    <source>
        <dbReference type="Proteomes" id="UP000317550"/>
    </source>
</evidence>
<evidence type="ECO:0000259" key="3">
    <source>
        <dbReference type="PROSITE" id="PS51186"/>
    </source>
</evidence>
<dbReference type="GO" id="GO:0016747">
    <property type="term" value="F:acyltransferase activity, transferring groups other than amino-acyl groups"/>
    <property type="evidence" value="ECO:0007669"/>
    <property type="project" value="InterPro"/>
</dbReference>
<dbReference type="Proteomes" id="UP000317550">
    <property type="component" value="Chromosome"/>
</dbReference>
<dbReference type="SUPFAM" id="SSF55729">
    <property type="entry name" value="Acyl-CoA N-acyltransferases (Nat)"/>
    <property type="match status" value="1"/>
</dbReference>
<keyword evidence="2" id="KW-0012">Acyltransferase</keyword>
<dbReference type="RefSeq" id="WP_143856702.1">
    <property type="nucleotide sequence ID" value="NZ_CP041730.1"/>
</dbReference>
<dbReference type="KEGG" id="cari:FNU76_05105"/>
<accession>A0A516SCA2</accession>
<dbReference type="PROSITE" id="PS51186">
    <property type="entry name" value="GNAT"/>
    <property type="match status" value="1"/>
</dbReference>
<evidence type="ECO:0000256" key="1">
    <source>
        <dbReference type="ARBA" id="ARBA00022679"/>
    </source>
</evidence>
<dbReference type="Gene3D" id="3.40.630.30">
    <property type="match status" value="1"/>
</dbReference>
<dbReference type="OrthoDB" id="9789603at2"/>
<feature type="domain" description="N-acetyltransferase" evidence="3">
    <location>
        <begin position="1"/>
        <end position="149"/>
    </location>
</feature>
<sequence>MKIRQAAPEDAAMLGSLYRELVDNPAVQVVPARLATLAADPGHQLLVVEDGGKLLATAHLIFCADAMFGEQFYALLENVVVSRDARGHGVGTRLFRHIELLARQANCSKVMLLSGADRSDAHRFFASQGYSGDRKRGFVKYRSQFAPVA</sequence>
<organism evidence="4 5">
    <name type="scientific">Chitinimonas arctica</name>
    <dbReference type="NCBI Taxonomy" id="2594795"/>
    <lineage>
        <taxon>Bacteria</taxon>
        <taxon>Pseudomonadati</taxon>
        <taxon>Pseudomonadota</taxon>
        <taxon>Betaproteobacteria</taxon>
        <taxon>Neisseriales</taxon>
        <taxon>Chitinibacteraceae</taxon>
        <taxon>Chitinimonas</taxon>
    </lineage>
</organism>
<reference evidence="5" key="1">
    <citation type="submission" date="2019-07" db="EMBL/GenBank/DDBJ databases">
        <title>Chitinimonas sp. nov., isolated from Ny-Alesund, arctica soil.</title>
        <authorList>
            <person name="Xu Q."/>
            <person name="Peng F."/>
        </authorList>
    </citation>
    <scope>NUCLEOTIDE SEQUENCE [LARGE SCALE GENOMIC DNA]</scope>
    <source>
        <strain evidence="5">R3-44</strain>
    </source>
</reference>
<dbReference type="EMBL" id="CP041730">
    <property type="protein sequence ID" value="QDQ25777.1"/>
    <property type="molecule type" value="Genomic_DNA"/>
</dbReference>
<gene>
    <name evidence="4" type="ORF">FNU76_05105</name>
</gene>
<dbReference type="Pfam" id="PF00583">
    <property type="entry name" value="Acetyltransf_1"/>
    <property type="match status" value="1"/>
</dbReference>